<keyword evidence="2 4" id="KW-0863">Zinc-finger</keyword>
<feature type="compositionally biased region" description="Basic residues" evidence="5">
    <location>
        <begin position="202"/>
        <end position="211"/>
    </location>
</feature>
<evidence type="ECO:0000313" key="7">
    <source>
        <dbReference type="EMBL" id="JAP80139.1"/>
    </source>
</evidence>
<sequence>MPVASAQHKESAASTVSRYLLPKPPRHSPPLLPSPGPHHGFSPDPQACLQEIRQLASPGGALLAAGGGASTAGGEAAASPFGRRSPASEPLLLEPPASMSAPAGAGYAAAPMVHRASPGGYDLRGHRRAAPPPPPDLSAGPLSPLYFPNLRPPEDSRQKASESPSRKRLKLSLGAAAAEIAATPAAVPIAPPGAWGEGSPTLRRRSASHQQRRMDHPPHHSARCTSNTARCRRSPSMRRPRYREPPPPPPPPPPPAVPQHGWRPSPPSPEQQRNFQPHLHHPMAHHHHVGHHHHHGGAGAAGGQQTPSRTGATSGVRVAWEPSMGTLLSAASPVQAFPQAPSFVFDLTQVPVTLASAVPAQPFAVCSTSSSMASSGGPLGAAGAAGGAAPAPHYHLPLFTPSFFATPLLAASGHHHVAPCGCCFHHHQFAAPAFIHPTQMMAAAAPLAAHQRAPQHATLLSQSQEPDLELLAEQRRNGGAYGGLSPQMSHHAAPGTHSPSPPISHLLPDTVTTMAPQSDFICMVHPRRLVQGRRSSGRRWRAPLVAATPPPPPPHPGFLLHLFWWPYDGSSAMLSNNPMPAYAPEMASAESPAAENYEALLSLAERLGEAKPRGLPRAEIEQLLSYRFNPETHESEQTSCVVCMCDFEARQVLRVLPCGHEFHARCVDKWLKNNRTCPICRGDASEGGHSSE</sequence>
<dbReference type="AlphaFoldDB" id="A0A131YLF2"/>
<feature type="compositionally biased region" description="Basic residues" evidence="5">
    <location>
        <begin position="278"/>
        <end position="296"/>
    </location>
</feature>
<feature type="compositionally biased region" description="Basic residues" evidence="5">
    <location>
        <begin position="230"/>
        <end position="241"/>
    </location>
</feature>
<dbReference type="PANTHER" id="PTHR46171:SF3">
    <property type="entry name" value="GH10160P"/>
    <property type="match status" value="1"/>
</dbReference>
<evidence type="ECO:0000256" key="5">
    <source>
        <dbReference type="SAM" id="MobiDB-lite"/>
    </source>
</evidence>
<dbReference type="GO" id="GO:0016567">
    <property type="term" value="P:protein ubiquitination"/>
    <property type="evidence" value="ECO:0007669"/>
    <property type="project" value="TreeGrafter"/>
</dbReference>
<feature type="region of interest" description="Disordered" evidence="5">
    <location>
        <begin position="60"/>
        <end position="170"/>
    </location>
</feature>
<feature type="compositionally biased region" description="Low complexity" evidence="5">
    <location>
        <begin position="72"/>
        <end position="112"/>
    </location>
</feature>
<name>A0A131YLF2_RHIAP</name>
<feature type="region of interest" description="Disordered" evidence="5">
    <location>
        <begin position="478"/>
        <end position="503"/>
    </location>
</feature>
<dbReference type="FunFam" id="3.30.40.10:FF:000024">
    <property type="entry name" value="RING finger protein 44 isoform X1"/>
    <property type="match status" value="1"/>
</dbReference>
<evidence type="ECO:0000259" key="6">
    <source>
        <dbReference type="PROSITE" id="PS50089"/>
    </source>
</evidence>
<dbReference type="InterPro" id="IPR013083">
    <property type="entry name" value="Znf_RING/FYVE/PHD"/>
</dbReference>
<evidence type="ECO:0000256" key="3">
    <source>
        <dbReference type="ARBA" id="ARBA00022833"/>
    </source>
</evidence>
<feature type="domain" description="RING-type" evidence="6">
    <location>
        <begin position="640"/>
        <end position="681"/>
    </location>
</feature>
<dbReference type="PANTHER" id="PTHR46171">
    <property type="entry name" value="GH10160P"/>
    <property type="match status" value="1"/>
</dbReference>
<feature type="region of interest" description="Disordered" evidence="5">
    <location>
        <begin position="188"/>
        <end position="314"/>
    </location>
</feature>
<dbReference type="SUPFAM" id="SSF57850">
    <property type="entry name" value="RING/U-box"/>
    <property type="match status" value="1"/>
</dbReference>
<evidence type="ECO:0000256" key="1">
    <source>
        <dbReference type="ARBA" id="ARBA00022723"/>
    </source>
</evidence>
<accession>A0A131YLF2</accession>
<feature type="compositionally biased region" description="Pro residues" evidence="5">
    <location>
        <begin position="27"/>
        <end position="36"/>
    </location>
</feature>
<keyword evidence="3" id="KW-0862">Zinc</keyword>
<feature type="compositionally biased region" description="Pro residues" evidence="5">
    <location>
        <begin position="245"/>
        <end position="257"/>
    </location>
</feature>
<reference evidence="7" key="1">
    <citation type="journal article" date="2016" name="Ticks Tick Borne Dis.">
        <title>De novo assembly and annotation of the salivary gland transcriptome of Rhipicephalus appendiculatus male and female ticks during blood feeding.</title>
        <authorList>
            <person name="de Castro M.H."/>
            <person name="de Klerk D."/>
            <person name="Pienaar R."/>
            <person name="Latif A.A."/>
            <person name="Rees D.J."/>
            <person name="Mans B.J."/>
        </authorList>
    </citation>
    <scope>NUCLEOTIDE SEQUENCE</scope>
    <source>
        <tissue evidence="7">Salivary glands</tissue>
    </source>
</reference>
<dbReference type="Pfam" id="PF13639">
    <property type="entry name" value="zf-RING_2"/>
    <property type="match status" value="1"/>
</dbReference>
<dbReference type="GO" id="GO:0008270">
    <property type="term" value="F:zinc ion binding"/>
    <property type="evidence" value="ECO:0007669"/>
    <property type="project" value="UniProtKB-KW"/>
</dbReference>
<protein>
    <submittedName>
        <fullName evidence="7">E3 ubiquitin-protein ligase RNF38/44</fullName>
    </submittedName>
</protein>
<dbReference type="SMART" id="SM00184">
    <property type="entry name" value="RING"/>
    <property type="match status" value="1"/>
</dbReference>
<dbReference type="GO" id="GO:0061630">
    <property type="term" value="F:ubiquitin protein ligase activity"/>
    <property type="evidence" value="ECO:0007669"/>
    <property type="project" value="TreeGrafter"/>
</dbReference>
<keyword evidence="1" id="KW-0479">Metal-binding</keyword>
<organism evidence="7">
    <name type="scientific">Rhipicephalus appendiculatus</name>
    <name type="common">Brown ear tick</name>
    <dbReference type="NCBI Taxonomy" id="34631"/>
    <lineage>
        <taxon>Eukaryota</taxon>
        <taxon>Metazoa</taxon>
        <taxon>Ecdysozoa</taxon>
        <taxon>Arthropoda</taxon>
        <taxon>Chelicerata</taxon>
        <taxon>Arachnida</taxon>
        <taxon>Acari</taxon>
        <taxon>Parasitiformes</taxon>
        <taxon>Ixodida</taxon>
        <taxon>Ixodoidea</taxon>
        <taxon>Ixodidae</taxon>
        <taxon>Rhipicephalinae</taxon>
        <taxon>Rhipicephalus</taxon>
        <taxon>Rhipicephalus</taxon>
    </lineage>
</organism>
<dbReference type="InterPro" id="IPR001841">
    <property type="entry name" value="Znf_RING"/>
</dbReference>
<evidence type="ECO:0000256" key="4">
    <source>
        <dbReference type="PROSITE-ProRule" id="PRU00175"/>
    </source>
</evidence>
<dbReference type="Gene3D" id="3.30.40.10">
    <property type="entry name" value="Zinc/RING finger domain, C3HC4 (zinc finger)"/>
    <property type="match status" value="1"/>
</dbReference>
<proteinExistence type="predicted"/>
<dbReference type="PROSITE" id="PS50089">
    <property type="entry name" value="ZF_RING_2"/>
    <property type="match status" value="1"/>
</dbReference>
<feature type="region of interest" description="Disordered" evidence="5">
    <location>
        <begin position="1"/>
        <end position="47"/>
    </location>
</feature>
<dbReference type="EMBL" id="GEDV01008418">
    <property type="protein sequence ID" value="JAP80139.1"/>
    <property type="molecule type" value="Transcribed_RNA"/>
</dbReference>
<feature type="compositionally biased region" description="Polar residues" evidence="5">
    <location>
        <begin position="304"/>
        <end position="313"/>
    </location>
</feature>
<evidence type="ECO:0000256" key="2">
    <source>
        <dbReference type="ARBA" id="ARBA00022771"/>
    </source>
</evidence>